<evidence type="ECO:0000256" key="1">
    <source>
        <dbReference type="ARBA" id="ARBA00004651"/>
    </source>
</evidence>
<evidence type="ECO:0000313" key="10">
    <source>
        <dbReference type="Proteomes" id="UP000658382"/>
    </source>
</evidence>
<evidence type="ECO:0000256" key="4">
    <source>
        <dbReference type="ARBA" id="ARBA00022475"/>
    </source>
</evidence>
<reference evidence="9" key="2">
    <citation type="submission" date="2020-09" db="EMBL/GenBank/DDBJ databases">
        <authorList>
            <person name="Sun Q."/>
            <person name="Ohkuma M."/>
        </authorList>
    </citation>
    <scope>NUCLEOTIDE SEQUENCE</scope>
    <source>
        <strain evidence="9">JCM 12580</strain>
    </source>
</reference>
<evidence type="ECO:0000256" key="3">
    <source>
        <dbReference type="ARBA" id="ARBA00022448"/>
    </source>
</evidence>
<dbReference type="PANTHER" id="PTHR30472:SF64">
    <property type="entry name" value="IRON(3+)-HYDROXAMATE IMPORT SYSTEM PERMEASE PROTEIN FHUG"/>
    <property type="match status" value="1"/>
</dbReference>
<reference evidence="9" key="1">
    <citation type="journal article" date="2014" name="Int. J. Syst. Evol. Microbiol.">
        <title>Complete genome sequence of Corynebacterium casei LMG S-19264T (=DSM 44701T), isolated from a smear-ripened cheese.</title>
        <authorList>
            <consortium name="US DOE Joint Genome Institute (JGI-PGF)"/>
            <person name="Walter F."/>
            <person name="Albersmeier A."/>
            <person name="Kalinowski J."/>
            <person name="Ruckert C."/>
        </authorList>
    </citation>
    <scope>NUCLEOTIDE SEQUENCE</scope>
    <source>
        <strain evidence="9">JCM 12580</strain>
    </source>
</reference>
<dbReference type="GO" id="GO:0033214">
    <property type="term" value="P:siderophore-iron import into cell"/>
    <property type="evidence" value="ECO:0007669"/>
    <property type="project" value="TreeGrafter"/>
</dbReference>
<name>A0A917Q1K0_9BACI</name>
<comment type="caution">
    <text evidence="9">The sequence shown here is derived from an EMBL/GenBank/DDBJ whole genome shotgun (WGS) entry which is preliminary data.</text>
</comment>
<dbReference type="Gene3D" id="1.10.3470.10">
    <property type="entry name" value="ABC transporter involved in vitamin B12 uptake, BtuC"/>
    <property type="match status" value="1"/>
</dbReference>
<dbReference type="Pfam" id="PF01032">
    <property type="entry name" value="FecCD"/>
    <property type="match status" value="1"/>
</dbReference>
<feature type="transmembrane region" description="Helical" evidence="8">
    <location>
        <begin position="12"/>
        <end position="30"/>
    </location>
</feature>
<sequence>MTRMNNKTGRFTGVMMLLILLIIVMFFMALRTGVINITPLDVIRTLLGSGTDRQELVLFEFRLPRIILALLIGTGLAVSGAILQSITQNDLAEPGILGINTGAGFAVVLFIFFLQDSIGDVFSVLVMPLFALMGALLAALMIYVLAWKKGVSPIRLVLVGIGVNAGFSAALVILQLKMNPQDFRQVTVWLSGDIWSANWTFVLALLPWILILIPYALQKSNTLNVLNLGDDIAGGLGTKVEGDRRILLTIAVALAGASVAAGGAIAFLGLVVPHIVRRIIGPLHQYTIPISALMGGLLLMVSDTIGKNLLTPLEIPVGIVVAIISTPYFIYLLIKEK</sequence>
<evidence type="ECO:0000256" key="7">
    <source>
        <dbReference type="ARBA" id="ARBA00023136"/>
    </source>
</evidence>
<comment type="similarity">
    <text evidence="2">Belongs to the binding-protein-dependent transport system permease family. FecCD subfamily.</text>
</comment>
<keyword evidence="10" id="KW-1185">Reference proteome</keyword>
<proteinExistence type="inferred from homology"/>
<keyword evidence="7 8" id="KW-0472">Membrane</keyword>
<organism evidence="9 10">
    <name type="scientific">Lentibacillus kapialis</name>
    <dbReference type="NCBI Taxonomy" id="340214"/>
    <lineage>
        <taxon>Bacteria</taxon>
        <taxon>Bacillati</taxon>
        <taxon>Bacillota</taxon>
        <taxon>Bacilli</taxon>
        <taxon>Bacillales</taxon>
        <taxon>Bacillaceae</taxon>
        <taxon>Lentibacillus</taxon>
    </lineage>
</organism>
<keyword evidence="6 8" id="KW-1133">Transmembrane helix</keyword>
<keyword evidence="5 8" id="KW-0812">Transmembrane</keyword>
<evidence type="ECO:0000256" key="5">
    <source>
        <dbReference type="ARBA" id="ARBA00022692"/>
    </source>
</evidence>
<feature type="transmembrane region" description="Helical" evidence="8">
    <location>
        <begin position="196"/>
        <end position="217"/>
    </location>
</feature>
<feature type="transmembrane region" description="Helical" evidence="8">
    <location>
        <begin position="313"/>
        <end position="334"/>
    </location>
</feature>
<evidence type="ECO:0000313" key="9">
    <source>
        <dbReference type="EMBL" id="GGK07187.1"/>
    </source>
</evidence>
<evidence type="ECO:0000256" key="6">
    <source>
        <dbReference type="ARBA" id="ARBA00022989"/>
    </source>
</evidence>
<feature type="transmembrane region" description="Helical" evidence="8">
    <location>
        <begin position="283"/>
        <end position="301"/>
    </location>
</feature>
<feature type="transmembrane region" description="Helical" evidence="8">
    <location>
        <begin position="246"/>
        <end position="271"/>
    </location>
</feature>
<feature type="transmembrane region" description="Helical" evidence="8">
    <location>
        <begin position="156"/>
        <end position="176"/>
    </location>
</feature>
<accession>A0A917Q1K0</accession>
<comment type="subcellular location">
    <subcellularLocation>
        <location evidence="1">Cell membrane</location>
        <topology evidence="1">Multi-pass membrane protein</topology>
    </subcellularLocation>
</comment>
<dbReference type="Proteomes" id="UP000658382">
    <property type="component" value="Unassembled WGS sequence"/>
</dbReference>
<feature type="transmembrane region" description="Helical" evidence="8">
    <location>
        <begin position="121"/>
        <end position="144"/>
    </location>
</feature>
<dbReference type="FunFam" id="1.10.3470.10:FF:000001">
    <property type="entry name" value="Vitamin B12 ABC transporter permease BtuC"/>
    <property type="match status" value="1"/>
</dbReference>
<feature type="transmembrane region" description="Helical" evidence="8">
    <location>
        <begin position="66"/>
        <end position="83"/>
    </location>
</feature>
<dbReference type="GO" id="GO:0022857">
    <property type="term" value="F:transmembrane transporter activity"/>
    <property type="evidence" value="ECO:0007669"/>
    <property type="project" value="InterPro"/>
</dbReference>
<dbReference type="GO" id="GO:0005886">
    <property type="term" value="C:plasma membrane"/>
    <property type="evidence" value="ECO:0007669"/>
    <property type="project" value="UniProtKB-SubCell"/>
</dbReference>
<keyword evidence="3" id="KW-0813">Transport</keyword>
<dbReference type="InterPro" id="IPR037294">
    <property type="entry name" value="ABC_BtuC-like"/>
</dbReference>
<dbReference type="PANTHER" id="PTHR30472">
    <property type="entry name" value="FERRIC ENTEROBACTIN TRANSPORT SYSTEM PERMEASE PROTEIN"/>
    <property type="match status" value="1"/>
</dbReference>
<protein>
    <submittedName>
        <fullName evidence="9">Iron(3+)-hydroxamate import system permease protein FhuG</fullName>
    </submittedName>
</protein>
<dbReference type="CDD" id="cd06550">
    <property type="entry name" value="TM_ABC_iron-siderophores_like"/>
    <property type="match status" value="1"/>
</dbReference>
<gene>
    <name evidence="9" type="primary">fhuG</name>
    <name evidence="9" type="ORF">GCM10007063_32080</name>
</gene>
<feature type="transmembrane region" description="Helical" evidence="8">
    <location>
        <begin position="95"/>
        <end position="115"/>
    </location>
</feature>
<dbReference type="EMBL" id="BMNQ01000072">
    <property type="protein sequence ID" value="GGK07187.1"/>
    <property type="molecule type" value="Genomic_DNA"/>
</dbReference>
<dbReference type="SUPFAM" id="SSF81345">
    <property type="entry name" value="ABC transporter involved in vitamin B12 uptake, BtuC"/>
    <property type="match status" value="1"/>
</dbReference>
<dbReference type="AlphaFoldDB" id="A0A917Q1K0"/>
<evidence type="ECO:0000256" key="2">
    <source>
        <dbReference type="ARBA" id="ARBA00007935"/>
    </source>
</evidence>
<keyword evidence="4" id="KW-1003">Cell membrane</keyword>
<evidence type="ECO:0000256" key="8">
    <source>
        <dbReference type="SAM" id="Phobius"/>
    </source>
</evidence>
<dbReference type="InterPro" id="IPR000522">
    <property type="entry name" value="ABC_transptr_permease_BtuC"/>
</dbReference>